<evidence type="ECO:0000313" key="8">
    <source>
        <dbReference type="EMBL" id="SFS72368.1"/>
    </source>
</evidence>
<keyword evidence="5" id="KW-0175">Coiled coil</keyword>
<evidence type="ECO:0000256" key="1">
    <source>
        <dbReference type="ARBA" id="ARBA00023015"/>
    </source>
</evidence>
<dbReference type="PROSITE" id="PS01124">
    <property type="entry name" value="HTH_ARAC_FAMILY_2"/>
    <property type="match status" value="1"/>
</dbReference>
<dbReference type="Gene3D" id="1.10.10.60">
    <property type="entry name" value="Homeodomain-like"/>
    <property type="match status" value="1"/>
</dbReference>
<reference evidence="8 9" key="1">
    <citation type="submission" date="2016-10" db="EMBL/GenBank/DDBJ databases">
        <authorList>
            <person name="de Groot N.N."/>
        </authorList>
    </citation>
    <scope>NUCLEOTIDE SEQUENCE [LARGE SCALE GENOMIC DNA]</scope>
    <source>
        <strain evidence="8 9">CGMCC 1.6114</strain>
    </source>
</reference>
<dbReference type="Pfam" id="PF12833">
    <property type="entry name" value="HTH_18"/>
    <property type="match status" value="1"/>
</dbReference>
<dbReference type="AlphaFoldDB" id="A0A1I6S6G0"/>
<dbReference type="OrthoDB" id="5295174at2"/>
<dbReference type="SMART" id="SM00028">
    <property type="entry name" value="TPR"/>
    <property type="match status" value="4"/>
</dbReference>
<dbReference type="PANTHER" id="PTHR43280:SF29">
    <property type="entry name" value="ARAC-FAMILY TRANSCRIPTIONAL REGULATOR"/>
    <property type="match status" value="1"/>
</dbReference>
<proteinExistence type="predicted"/>
<evidence type="ECO:0000256" key="2">
    <source>
        <dbReference type="ARBA" id="ARBA00023125"/>
    </source>
</evidence>
<dbReference type="InterPro" id="IPR020449">
    <property type="entry name" value="Tscrpt_reg_AraC-type_HTH"/>
</dbReference>
<name>A0A1I6S6G0_9FLAO</name>
<dbReference type="PROSITE" id="PS00041">
    <property type="entry name" value="HTH_ARAC_FAMILY_1"/>
    <property type="match status" value="1"/>
</dbReference>
<evidence type="ECO:0000256" key="4">
    <source>
        <dbReference type="PROSITE-ProRule" id="PRU00339"/>
    </source>
</evidence>
<dbReference type="PRINTS" id="PR00032">
    <property type="entry name" value="HTHARAC"/>
</dbReference>
<protein>
    <submittedName>
        <fullName evidence="8">AraC-type DNA-binding protein</fullName>
    </submittedName>
</protein>
<dbReference type="SUPFAM" id="SSF46689">
    <property type="entry name" value="Homeodomain-like"/>
    <property type="match status" value="1"/>
</dbReference>
<dbReference type="SUPFAM" id="SSF48452">
    <property type="entry name" value="TPR-like"/>
    <property type="match status" value="2"/>
</dbReference>
<feature type="domain" description="HTH araC/xylS-type" evidence="7">
    <location>
        <begin position="447"/>
        <end position="555"/>
    </location>
</feature>
<dbReference type="SMART" id="SM00342">
    <property type="entry name" value="HTH_ARAC"/>
    <property type="match status" value="1"/>
</dbReference>
<keyword evidence="3" id="KW-0804">Transcription</keyword>
<keyword evidence="1" id="KW-0805">Transcription regulation</keyword>
<keyword evidence="6" id="KW-0812">Transmembrane</keyword>
<gene>
    <name evidence="8" type="ORF">SAMN04487906_1437</name>
</gene>
<keyword evidence="6" id="KW-1133">Transmembrane helix</keyword>
<dbReference type="Gene3D" id="1.25.40.10">
    <property type="entry name" value="Tetratricopeptide repeat domain"/>
    <property type="match status" value="2"/>
</dbReference>
<dbReference type="InterPro" id="IPR018060">
    <property type="entry name" value="HTH_AraC"/>
</dbReference>
<dbReference type="GO" id="GO:0043565">
    <property type="term" value="F:sequence-specific DNA binding"/>
    <property type="evidence" value="ECO:0007669"/>
    <property type="project" value="InterPro"/>
</dbReference>
<feature type="transmembrane region" description="Helical" evidence="6">
    <location>
        <begin position="369"/>
        <end position="388"/>
    </location>
</feature>
<feature type="repeat" description="TPR" evidence="4">
    <location>
        <begin position="136"/>
        <end position="169"/>
    </location>
</feature>
<feature type="coiled-coil region" evidence="5">
    <location>
        <begin position="391"/>
        <end position="444"/>
    </location>
</feature>
<dbReference type="InterPro" id="IPR009057">
    <property type="entry name" value="Homeodomain-like_sf"/>
</dbReference>
<dbReference type="InterPro" id="IPR011990">
    <property type="entry name" value="TPR-like_helical_dom_sf"/>
</dbReference>
<evidence type="ECO:0000256" key="3">
    <source>
        <dbReference type="ARBA" id="ARBA00023163"/>
    </source>
</evidence>
<evidence type="ECO:0000256" key="5">
    <source>
        <dbReference type="SAM" id="Coils"/>
    </source>
</evidence>
<organism evidence="8 9">
    <name type="scientific">Zhouia amylolytica</name>
    <dbReference type="NCBI Taxonomy" id="376730"/>
    <lineage>
        <taxon>Bacteria</taxon>
        <taxon>Pseudomonadati</taxon>
        <taxon>Bacteroidota</taxon>
        <taxon>Flavobacteriia</taxon>
        <taxon>Flavobacteriales</taxon>
        <taxon>Flavobacteriaceae</taxon>
        <taxon>Zhouia</taxon>
    </lineage>
</organism>
<evidence type="ECO:0000259" key="7">
    <source>
        <dbReference type="PROSITE" id="PS01124"/>
    </source>
</evidence>
<dbReference type="InterPro" id="IPR019734">
    <property type="entry name" value="TPR_rpt"/>
</dbReference>
<accession>A0A1I6S6G0</accession>
<dbReference type="EMBL" id="FPAG01000004">
    <property type="protein sequence ID" value="SFS72368.1"/>
    <property type="molecule type" value="Genomic_DNA"/>
</dbReference>
<dbReference type="InterPro" id="IPR018062">
    <property type="entry name" value="HTH_AraC-typ_CS"/>
</dbReference>
<evidence type="ECO:0000256" key="6">
    <source>
        <dbReference type="SAM" id="Phobius"/>
    </source>
</evidence>
<dbReference type="RefSeq" id="WP_074977911.1">
    <property type="nucleotide sequence ID" value="NZ_FPAG01000004.1"/>
</dbReference>
<dbReference type="PROSITE" id="PS50005">
    <property type="entry name" value="TPR"/>
    <property type="match status" value="1"/>
</dbReference>
<dbReference type="Pfam" id="PF13424">
    <property type="entry name" value="TPR_12"/>
    <property type="match status" value="2"/>
</dbReference>
<dbReference type="GO" id="GO:0003700">
    <property type="term" value="F:DNA-binding transcription factor activity"/>
    <property type="evidence" value="ECO:0007669"/>
    <property type="project" value="InterPro"/>
</dbReference>
<feature type="transmembrane region" description="Helical" evidence="6">
    <location>
        <begin position="12"/>
        <end position="29"/>
    </location>
</feature>
<keyword evidence="6" id="KW-0472">Membrane</keyword>
<keyword evidence="2 8" id="KW-0238">DNA-binding</keyword>
<dbReference type="Proteomes" id="UP000183209">
    <property type="component" value="Unassembled WGS sequence"/>
</dbReference>
<dbReference type="PANTHER" id="PTHR43280">
    <property type="entry name" value="ARAC-FAMILY TRANSCRIPTIONAL REGULATOR"/>
    <property type="match status" value="1"/>
</dbReference>
<evidence type="ECO:0000313" key="9">
    <source>
        <dbReference type="Proteomes" id="UP000183209"/>
    </source>
</evidence>
<keyword evidence="4" id="KW-0802">TPR repeat</keyword>
<sequence>MLFYKGSINKNRYLRIIAYILIFSGFNFLDSLQAQEKILDSQKGAKDLNFPTRNCEAYLNASGESYNKGDYENFKKYNDSALMVAKDFNLPKLQIKALINLGIYYNITDTYKQSLSLYHEALSICKTLPENKNIRVSILVNMANVYNKIDAHDKAIKAAEEVLELSETNNTSDLNIVGAYNVLSICHSNLGDQEKSLEYLFKMKLLGEKISHYGVILTALDNIANTYYKQSKYDQVIETEMEALEYLEKHSLPERPTSLLNLGMAYVKKEQGSKAIPYLNRAKEIANSQKDLELEKACYLHLARAYELLGDYKQSFEAQELYSEMNETLLEEKSSAAKLDVKHDAEHEKQMVESQLETLEITDGKKTQVLIGSCVIFLLLGGMLFIYIRKKKDLEKDKEHYKESNKLLSNENKMLKTKMKELAVEKHQRQKTRAQYKNSSLTKEDRDGYMNLILDFMEKEKPFLDFDINQAEMAAKLSMSTHHLSEVLNLCFDQNFYQFINLYRVNEAQKLMKNPNYNEYKILAIGYEAGFKSKTSFNRVFKNHTGLTPSAYRQDNTTITN</sequence>